<feature type="domain" description="Phage-Barnase-EndoU-ColicinE5/D-RelE-like nuclease" evidence="3">
    <location>
        <begin position="1572"/>
        <end position="1662"/>
    </location>
</feature>
<feature type="domain" description="Phage-Barnase-EndoU-ColicinE5/D-RelE like nuclease 2" evidence="4">
    <location>
        <begin position="848"/>
        <end position="960"/>
    </location>
</feature>
<dbReference type="Pfam" id="PF18809">
    <property type="entry name" value="PBECR1"/>
    <property type="match status" value="1"/>
</dbReference>
<evidence type="ECO:0000259" key="3">
    <source>
        <dbReference type="Pfam" id="PF18809"/>
    </source>
</evidence>
<evidence type="ECO:0008006" key="7">
    <source>
        <dbReference type="Google" id="ProtNLM"/>
    </source>
</evidence>
<dbReference type="Pfam" id="PF18810">
    <property type="entry name" value="PBECR2"/>
    <property type="match status" value="1"/>
</dbReference>
<dbReference type="InterPro" id="IPR041110">
    <property type="entry name" value="PBECR2"/>
</dbReference>
<reference evidence="5" key="2">
    <citation type="submission" date="2018-06" db="EMBL/GenBank/DDBJ databases">
        <authorList>
            <consortium name="NARMS: The National Antimicrobial Resistance Monitoring System"/>
        </authorList>
    </citation>
    <scope>NUCLEOTIDE SEQUENCE</scope>
    <source>
        <strain evidence="5">CVM N16C099</strain>
    </source>
</reference>
<sequence length="1664" mass="189816">MNIREFLLEKPQENNIISFLQDGASQSENQNTSEYLSNLKNEVINDFYKNKDKYAKEYEKYNFKDQNLTNPMGNISEYKRDLYDYNKNPSMNADDLSNYILDKQSKFNASKPIFADDNEVARKSNQFMRDLGDELQKSGRGRLLQDDDGSYWVQDNNGNYSKVQGSTMGDLYRGLRDNGASMALGTAGAIGGTMLGGGVGMVAGGALGASLGAGYDYYGNTKDTNQDMNLKEAIMLMGENAGLSLIGDAAFAGVAKGARALKNTYNMAKTGAQAGKDMIDGMAVKGGNLGNRVIDKISKTDIPVVGKFTDGGLQNAETIFNNLTKNVENKKQIDELIAKENPTYLENGKPTIEILKNIVEQGLNKNNPQFIQDSAKRTSAILKNISNSLQGVPTTQRREVLLKAAQAYPEIGSFLDDVLKADKDASISFLNMIKGQDEVFKNKTGLNGEFDYKAWQKDNHAYENRINQEYGSAISKLDQLNNGNIVLTSEDLAKLENFKNNNFLEQDVKNNIQSYLDEIKGKEVSAEQIFGLRTAINKQLNTGNKTYNTKQAYGIVKEILDDALIRNASNKVLAKEILDNANKNFALKENFKESYLGMMKPQETKEGLTDRLVKGLRNINEDKNLENAFKGMNEQERLANETHVMNSLLEKHRIEGVGYDFKSLAKDLEDVNFSSKKIKDAKDVINTYALIYNNNRDLIMTALASSGKKTNSSIATTIHGVFDRILISGIFARLHALAPFMKSAKEQALRNQILDAIKLAKTNKEVISNLKNIKIADQEQSRIFKDALDNYIKVDKEQNKILKDALIKEGVIKGDNFFMDKADPKDNSLRFIGKNDKEYTINKDVRNEWMKTFNLKNIDDEYIPNIPKEAKIALKDREIKLTKGSLLKLIEKDRIKYIPHIKETLESPQAILKDKDDFIFIKNIDNQTYFTSIGKDYETHLTIISNSPKKQNNIRNKIKNAEVVYYNNARALPTSRASSETNQVSFSDKHSTQAKHKESLEKYNRNFYLKHYKDFIDKSENKKIFFKYNFGDFLDIKKLEKSLEKYKESKPQEIKYKELKRGYILDDLLNVDEDVSYAVVNKDDLKPSLTRSLSQFRNKHSNSTISDIRNSFNEREHFKESSNFDGIPTITKDGLVIAGNHRTTAIRDLKGENLARYIKQAKRVYGEDVFKGFDENKAMIVRILDKNDDDTIIRLSKLSNDGRLSDESEKLQALGAKYKEKLLKIENSKINTEKELMNFLGSRDILESKRALLDHLMPNINDALLSWERRSGGDTEFSKILNDNALNLLHLKQALNKNKVFKDNGNNFFSLFKRAIESINQSNVYKNNNELYDIIKKYTEPSLNFEKEFISSNKDLQADILGFIIKYNDTLTNPSEAFGNKIKKAIEFIYDNDSFSLFNNIKLSNYDVLNQMLNINITNSIKYQELLNKAIDNLSDEKNIIKKLNENIKNKKSVKQRLDEKIQDDKKAREDILKRYDNFLKENKDNKLDFLDKMNLNTIEYNLTRQMIVNAKESTNKGVKKDIPSDLRGKIEKELNIQPLKEFGENYTEYYHDGKGALQKLLIEKQGQVAGAFHRKDLGDIDLVWGEVTDKIKHKGYGLAHIIDKHPELDLKLISDIVDKGKLNNQNNIRYRIEYKNYIIGLSSEYKKGNKRTFIITAFERYKG</sequence>
<reference evidence="6" key="1">
    <citation type="submission" date="2018-05" db="EMBL/GenBank/DDBJ databases">
        <authorList>
            <consortium name="PulseNet: The National Subtyping Network for Foodborne Disease Surveillance"/>
            <person name="Tarr C.L."/>
            <person name="Trees E."/>
            <person name="Katz L.S."/>
            <person name="Carleton-Romer H.A."/>
            <person name="Stroika S."/>
            <person name="Kucerova Z."/>
            <person name="Roache K.F."/>
            <person name="Sabol A.L."/>
            <person name="Besser J."/>
            <person name="Gerner-Smidt P."/>
        </authorList>
    </citation>
    <scope>NUCLEOTIDE SEQUENCE</scope>
    <source>
        <strain evidence="6">PNUSAC001633</strain>
    </source>
</reference>
<evidence type="ECO:0000313" key="5">
    <source>
        <dbReference type="EMBL" id="EAK6705421.1"/>
    </source>
</evidence>
<comment type="caution">
    <text evidence="5">The sequence shown here is derived from an EMBL/GenBank/DDBJ whole genome shotgun (WGS) entry which is preliminary data.</text>
</comment>
<evidence type="ECO:0000256" key="1">
    <source>
        <dbReference type="SAM" id="Coils"/>
    </source>
</evidence>
<feature type="coiled-coil region" evidence="1">
    <location>
        <begin position="1427"/>
        <end position="1475"/>
    </location>
</feature>
<name>A0A640CYB0_CAMJU</name>
<evidence type="ECO:0000259" key="2">
    <source>
        <dbReference type="Pfam" id="PF18763"/>
    </source>
</evidence>
<gene>
    <name evidence="6" type="ORF">B9I30_07870</name>
    <name evidence="5" type="ORF">CNS88_03815</name>
</gene>
<dbReference type="InterPro" id="IPR041092">
    <property type="entry name" value="PBECR1"/>
</dbReference>
<protein>
    <recommendedName>
        <fullName evidence="7">Phage-Barnase-EndoU-ColicinE5/D-RelE-like nuclease domain-containing protein</fullName>
    </recommendedName>
</protein>
<organism evidence="5">
    <name type="scientific">Campylobacter jejuni</name>
    <dbReference type="NCBI Taxonomy" id="197"/>
    <lineage>
        <taxon>Bacteria</taxon>
        <taxon>Pseudomonadati</taxon>
        <taxon>Campylobacterota</taxon>
        <taxon>Epsilonproteobacteria</taxon>
        <taxon>Campylobacterales</taxon>
        <taxon>Campylobacteraceae</taxon>
        <taxon>Campylobacter</taxon>
    </lineage>
</organism>
<dbReference type="EMBL" id="AACLTG010000029">
    <property type="protein sequence ID" value="EAL1137288.1"/>
    <property type="molecule type" value="Genomic_DNA"/>
</dbReference>
<keyword evidence="1" id="KW-0175">Coiled coil</keyword>
<feature type="domain" description="DdrB-like" evidence="2">
    <location>
        <begin position="1073"/>
        <end position="1163"/>
    </location>
</feature>
<dbReference type="EMBL" id="AACIES010000005">
    <property type="protein sequence ID" value="EAK6705421.1"/>
    <property type="molecule type" value="Genomic_DNA"/>
</dbReference>
<dbReference type="Pfam" id="PF18763">
    <property type="entry name" value="ddrB-ParB"/>
    <property type="match status" value="1"/>
</dbReference>
<proteinExistence type="predicted"/>
<evidence type="ECO:0000259" key="4">
    <source>
        <dbReference type="Pfam" id="PF18810"/>
    </source>
</evidence>
<dbReference type="InterPro" id="IPR041398">
    <property type="entry name" value="DdrB_dom"/>
</dbReference>
<evidence type="ECO:0000313" key="6">
    <source>
        <dbReference type="EMBL" id="EAL1137288.1"/>
    </source>
</evidence>
<accession>A0A640CYB0</accession>